<keyword evidence="1" id="KW-0175">Coiled coil</keyword>
<accession>A0ABT7SQ45</accession>
<keyword evidence="3" id="KW-1185">Reference proteome</keyword>
<comment type="caution">
    <text evidence="2">The sequence shown here is derived from an EMBL/GenBank/DDBJ whole genome shotgun (WGS) entry which is preliminary data.</text>
</comment>
<dbReference type="InterPro" id="IPR012662">
    <property type="entry name" value="CHP02449"/>
</dbReference>
<gene>
    <name evidence="2" type="ORF">QEZ41_04955</name>
</gene>
<dbReference type="Proteomes" id="UP001241056">
    <property type="component" value="Unassembled WGS sequence"/>
</dbReference>
<dbReference type="EMBL" id="JAUCDY010000004">
    <property type="protein sequence ID" value="MDM7857624.1"/>
    <property type="molecule type" value="Genomic_DNA"/>
</dbReference>
<reference evidence="2 3" key="1">
    <citation type="submission" date="2023-06" db="EMBL/GenBank/DDBJ databases">
        <title>Thiopseudomonas sp. CY1220 draft genome sequence.</title>
        <authorList>
            <person name="Zhao G."/>
            <person name="An M."/>
        </authorList>
    </citation>
    <scope>NUCLEOTIDE SEQUENCE [LARGE SCALE GENOMIC DNA]</scope>
    <source>
        <strain evidence="2 3">CY1220</strain>
    </source>
</reference>
<dbReference type="RefSeq" id="WP_289410281.1">
    <property type="nucleotide sequence ID" value="NZ_JAUCDY010000004.1"/>
</dbReference>
<dbReference type="Gene3D" id="1.20.5.340">
    <property type="match status" value="1"/>
</dbReference>
<protein>
    <submittedName>
        <fullName evidence="2">TIGR02449 family protein</fullName>
    </submittedName>
</protein>
<evidence type="ECO:0000313" key="2">
    <source>
        <dbReference type="EMBL" id="MDM7857624.1"/>
    </source>
</evidence>
<dbReference type="NCBIfam" id="TIGR02449">
    <property type="entry name" value="TIGR02449 family protein"/>
    <property type="match status" value="1"/>
</dbReference>
<proteinExistence type="predicted"/>
<feature type="coiled-coil region" evidence="1">
    <location>
        <begin position="6"/>
        <end position="68"/>
    </location>
</feature>
<organism evidence="2 3">
    <name type="scientific">Thiopseudomonas acetoxidans</name>
    <dbReference type="NCBI Taxonomy" id="3041622"/>
    <lineage>
        <taxon>Bacteria</taxon>
        <taxon>Pseudomonadati</taxon>
        <taxon>Pseudomonadota</taxon>
        <taxon>Gammaproteobacteria</taxon>
        <taxon>Pseudomonadales</taxon>
        <taxon>Pseudomonadaceae</taxon>
        <taxon>Thiopseudomonas</taxon>
    </lineage>
</organism>
<sequence length="69" mass="8137">METSDLTRLAQAVDQLIRRNAELKQQYAALKQAQHDWQEERAQLINKNEVARQKVEAMIFRLKALERDS</sequence>
<evidence type="ECO:0000256" key="1">
    <source>
        <dbReference type="SAM" id="Coils"/>
    </source>
</evidence>
<name>A0ABT7SQ45_9GAMM</name>
<evidence type="ECO:0000313" key="3">
    <source>
        <dbReference type="Proteomes" id="UP001241056"/>
    </source>
</evidence>